<dbReference type="EC" id="2.8.1.7" evidence="3"/>
<dbReference type="Proteomes" id="UP000664277">
    <property type="component" value="Unassembled WGS sequence"/>
</dbReference>
<evidence type="ECO:0000313" key="9">
    <source>
        <dbReference type="Proteomes" id="UP000664277"/>
    </source>
</evidence>
<gene>
    <name evidence="8" type="ORF">J0M35_00670</name>
</gene>
<evidence type="ECO:0000259" key="7">
    <source>
        <dbReference type="Pfam" id="PF00266"/>
    </source>
</evidence>
<proteinExistence type="inferred from homology"/>
<dbReference type="EMBL" id="JAFLCK010000001">
    <property type="protein sequence ID" value="MBN8658845.1"/>
    <property type="molecule type" value="Genomic_DNA"/>
</dbReference>
<dbReference type="InterPro" id="IPR015424">
    <property type="entry name" value="PyrdxlP-dep_Trfase"/>
</dbReference>
<keyword evidence="5" id="KW-0663">Pyridoxal phosphate</keyword>
<protein>
    <recommendedName>
        <fullName evidence="3">cysteine desulfurase</fullName>
        <ecNumber evidence="3">2.8.1.7</ecNumber>
    </recommendedName>
</protein>
<dbReference type="InterPro" id="IPR015421">
    <property type="entry name" value="PyrdxlP-dep_Trfase_major"/>
</dbReference>
<evidence type="ECO:0000256" key="4">
    <source>
        <dbReference type="ARBA" id="ARBA00022679"/>
    </source>
</evidence>
<evidence type="ECO:0000256" key="3">
    <source>
        <dbReference type="ARBA" id="ARBA00012239"/>
    </source>
</evidence>
<dbReference type="GO" id="GO:0006534">
    <property type="term" value="P:cysteine metabolic process"/>
    <property type="evidence" value="ECO:0007669"/>
    <property type="project" value="InterPro"/>
</dbReference>
<comment type="similarity">
    <text evidence="2">Belongs to the class-V pyridoxal-phosphate-dependent aminotransferase family. Csd subfamily.</text>
</comment>
<keyword evidence="4" id="KW-0808">Transferase</keyword>
<dbReference type="InterPro" id="IPR000192">
    <property type="entry name" value="Aminotrans_V_dom"/>
</dbReference>
<feature type="domain" description="Aminotransferase class V" evidence="7">
    <location>
        <begin position="26"/>
        <end position="397"/>
    </location>
</feature>
<evidence type="ECO:0000256" key="1">
    <source>
        <dbReference type="ARBA" id="ARBA00001933"/>
    </source>
</evidence>
<comment type="caution">
    <text evidence="8">The sequence shown here is derived from an EMBL/GenBank/DDBJ whole genome shotgun (WGS) entry which is preliminary data.</text>
</comment>
<dbReference type="InterPro" id="IPR015422">
    <property type="entry name" value="PyrdxlP-dep_Trfase_small"/>
</dbReference>
<comment type="catalytic activity">
    <reaction evidence="6">
        <text>(sulfur carrier)-H + L-cysteine = (sulfur carrier)-SH + L-alanine</text>
        <dbReference type="Rhea" id="RHEA:43892"/>
        <dbReference type="Rhea" id="RHEA-COMP:14737"/>
        <dbReference type="Rhea" id="RHEA-COMP:14739"/>
        <dbReference type="ChEBI" id="CHEBI:29917"/>
        <dbReference type="ChEBI" id="CHEBI:35235"/>
        <dbReference type="ChEBI" id="CHEBI:57972"/>
        <dbReference type="ChEBI" id="CHEBI:64428"/>
        <dbReference type="EC" id="2.8.1.7"/>
    </reaction>
</comment>
<dbReference type="GO" id="GO:0031071">
    <property type="term" value="F:cysteine desulfurase activity"/>
    <property type="evidence" value="ECO:0007669"/>
    <property type="project" value="UniProtKB-EC"/>
</dbReference>
<accession>A0A8J7PF88</accession>
<dbReference type="GO" id="GO:0030170">
    <property type="term" value="F:pyridoxal phosphate binding"/>
    <property type="evidence" value="ECO:0007669"/>
    <property type="project" value="InterPro"/>
</dbReference>
<evidence type="ECO:0000313" key="8">
    <source>
        <dbReference type="EMBL" id="MBN8658845.1"/>
    </source>
</evidence>
<reference evidence="8" key="1">
    <citation type="submission" date="2021-02" db="EMBL/GenBank/DDBJ databases">
        <title>Genome-Resolved Metagenomics of a Microbial Community Performing Photosynthetic Biological Nutrient Removal.</title>
        <authorList>
            <person name="Mcdaniel E.A."/>
        </authorList>
    </citation>
    <scope>NUCLEOTIDE SEQUENCE</scope>
    <source>
        <strain evidence="8">UWPOB_OBS1</strain>
    </source>
</reference>
<dbReference type="Gene3D" id="3.40.640.10">
    <property type="entry name" value="Type I PLP-dependent aspartate aminotransferase-like (Major domain)"/>
    <property type="match status" value="1"/>
</dbReference>
<dbReference type="InterPro" id="IPR010970">
    <property type="entry name" value="Cys_dSase_SufS"/>
</dbReference>
<organism evidence="8 9">
    <name type="scientific">Candidatus Obscuribacter phosphatis</name>
    <dbReference type="NCBI Taxonomy" id="1906157"/>
    <lineage>
        <taxon>Bacteria</taxon>
        <taxon>Bacillati</taxon>
        <taxon>Candidatus Melainabacteria</taxon>
        <taxon>Candidatus Obscuribacterales</taxon>
        <taxon>Candidatus Obscuribacteraceae</taxon>
        <taxon>Candidatus Obscuribacter</taxon>
    </lineage>
</organism>
<sequence length="414" mass="46181">MSSLNLEKIRRDFPILRREVDGKRLVYLDNAATSQKPLSVINKLSEYYQRYNANVHRGIHTLSEEATAMYEGTRETVRRFIDAKETCEIIFTRGTTEGINLVASTWGKQNVLPGDEIVLSPMEHHSNLVPWQVLAQEREAKLVFLELTAEGEIDMEAAAKLIGARTRIVAVTQMSNVLGTINPIKELAALAHKQGAIILVDGAQSVPHMQISVQEMDADFVAFSLHKMLGPTGVGVLWGKKDILKAMPPYMYGGDMIASVSRERSRYNELPWKFEAGTPNIGDVIASAAAFEYLSELGLDNIREHEVEITRYALNRLREINGIAIYGPKDPQKRGGVISFNMKDIHPHDLGQILSDAGIAIRAGHHCCQPLMKDLQVMGTARASFYIYNTFEEVDMLLAALREADKVMGNVAYR</sequence>
<dbReference type="PANTHER" id="PTHR43586:SF8">
    <property type="entry name" value="CYSTEINE DESULFURASE 1, CHLOROPLASTIC"/>
    <property type="match status" value="1"/>
</dbReference>
<comment type="cofactor">
    <cofactor evidence="1">
        <name>pyridoxal 5'-phosphate</name>
        <dbReference type="ChEBI" id="CHEBI:597326"/>
    </cofactor>
</comment>
<evidence type="ECO:0000256" key="6">
    <source>
        <dbReference type="ARBA" id="ARBA00050776"/>
    </source>
</evidence>
<dbReference type="Gene3D" id="3.90.1150.10">
    <property type="entry name" value="Aspartate Aminotransferase, domain 1"/>
    <property type="match status" value="1"/>
</dbReference>
<dbReference type="AlphaFoldDB" id="A0A8J7PF88"/>
<dbReference type="CDD" id="cd06453">
    <property type="entry name" value="SufS_like"/>
    <property type="match status" value="1"/>
</dbReference>
<dbReference type="Pfam" id="PF00266">
    <property type="entry name" value="Aminotran_5"/>
    <property type="match status" value="1"/>
</dbReference>
<dbReference type="SUPFAM" id="SSF53383">
    <property type="entry name" value="PLP-dependent transferases"/>
    <property type="match status" value="1"/>
</dbReference>
<name>A0A8J7PF88_9BACT</name>
<evidence type="ECO:0000256" key="5">
    <source>
        <dbReference type="ARBA" id="ARBA00022898"/>
    </source>
</evidence>
<evidence type="ECO:0000256" key="2">
    <source>
        <dbReference type="ARBA" id="ARBA00010447"/>
    </source>
</evidence>
<dbReference type="NCBIfam" id="TIGR01979">
    <property type="entry name" value="sufS"/>
    <property type="match status" value="1"/>
</dbReference>
<dbReference type="PANTHER" id="PTHR43586">
    <property type="entry name" value="CYSTEINE DESULFURASE"/>
    <property type="match status" value="1"/>
</dbReference>